<comment type="caution">
    <text evidence="2">The sequence shown here is derived from an EMBL/GenBank/DDBJ whole genome shotgun (WGS) entry which is preliminary data.</text>
</comment>
<dbReference type="PROSITE" id="PS51502">
    <property type="entry name" value="S_R_A_B_BARREL"/>
    <property type="match status" value="1"/>
</dbReference>
<dbReference type="InterPro" id="IPR013097">
    <property type="entry name" value="Dabb"/>
</dbReference>
<sequence length="133" mass="14819">MIVHQLRFKFREGTTEEEKDAVLALMRRTASVESVSFSTVGQHLGDPSEGLTHAYCVGLADLDAVERYMYDPVHLAGDPQIIPHLDTLIIGPDASDDPDPDLGAKLQALHERKVAEYPEWGRLMETIPHVRMA</sequence>
<proteinExistence type="predicted"/>
<keyword evidence="3" id="KW-1185">Reference proteome</keyword>
<dbReference type="InterPro" id="IPR011008">
    <property type="entry name" value="Dimeric_a/b-barrel"/>
</dbReference>
<dbReference type="SUPFAM" id="SSF54909">
    <property type="entry name" value="Dimeric alpha+beta barrel"/>
    <property type="match status" value="1"/>
</dbReference>
<gene>
    <name evidence="2" type="ORF">ACH47G_29415</name>
</gene>
<dbReference type="SMART" id="SM00886">
    <property type="entry name" value="Dabb"/>
    <property type="match status" value="1"/>
</dbReference>
<protein>
    <submittedName>
        <fullName evidence="2">Dabb family protein</fullName>
    </submittedName>
</protein>
<dbReference type="Pfam" id="PF07876">
    <property type="entry name" value="Dabb"/>
    <property type="match status" value="1"/>
</dbReference>
<evidence type="ECO:0000259" key="1">
    <source>
        <dbReference type="PROSITE" id="PS51502"/>
    </source>
</evidence>
<accession>A0ABW7WQB7</accession>
<evidence type="ECO:0000313" key="3">
    <source>
        <dbReference type="Proteomes" id="UP001611450"/>
    </source>
</evidence>
<reference evidence="2 3" key="1">
    <citation type="submission" date="2024-10" db="EMBL/GenBank/DDBJ databases">
        <title>The Natural Products Discovery Center: Release of the First 8490 Sequenced Strains for Exploring Actinobacteria Biosynthetic Diversity.</title>
        <authorList>
            <person name="Kalkreuter E."/>
            <person name="Kautsar S.A."/>
            <person name="Yang D."/>
            <person name="Bader C.D."/>
            <person name="Teijaro C.N."/>
            <person name="Fluegel L."/>
            <person name="Davis C.M."/>
            <person name="Simpson J.R."/>
            <person name="Lauterbach L."/>
            <person name="Steele A.D."/>
            <person name="Gui C."/>
            <person name="Meng S."/>
            <person name="Li G."/>
            <person name="Viehrig K."/>
            <person name="Ye F."/>
            <person name="Su P."/>
            <person name="Kiefer A.F."/>
            <person name="Nichols A."/>
            <person name="Cepeda A.J."/>
            <person name="Yan W."/>
            <person name="Fan B."/>
            <person name="Jiang Y."/>
            <person name="Adhikari A."/>
            <person name="Zheng C.-J."/>
            <person name="Schuster L."/>
            <person name="Cowan T.M."/>
            <person name="Smanski M.J."/>
            <person name="Chevrette M.G."/>
            <person name="De Carvalho L.P.S."/>
            <person name="Shen B."/>
        </authorList>
    </citation>
    <scope>NUCLEOTIDE SEQUENCE [LARGE SCALE GENOMIC DNA]</scope>
    <source>
        <strain evidence="2 3">NPDC019626</strain>
    </source>
</reference>
<feature type="domain" description="Stress-response A/B barrel" evidence="1">
    <location>
        <begin position="2"/>
        <end position="94"/>
    </location>
</feature>
<organism evidence="2 3">
    <name type="scientific">Nocardia beijingensis</name>
    <dbReference type="NCBI Taxonomy" id="95162"/>
    <lineage>
        <taxon>Bacteria</taxon>
        <taxon>Bacillati</taxon>
        <taxon>Actinomycetota</taxon>
        <taxon>Actinomycetes</taxon>
        <taxon>Mycobacteriales</taxon>
        <taxon>Nocardiaceae</taxon>
        <taxon>Nocardia</taxon>
    </lineage>
</organism>
<name>A0ABW7WQB7_9NOCA</name>
<evidence type="ECO:0000313" key="2">
    <source>
        <dbReference type="EMBL" id="MFI2324626.1"/>
    </source>
</evidence>
<dbReference type="RefSeq" id="WP_350906731.1">
    <property type="nucleotide sequence ID" value="NZ_JBEORE010000014.1"/>
</dbReference>
<dbReference type="Proteomes" id="UP001611450">
    <property type="component" value="Unassembled WGS sequence"/>
</dbReference>
<dbReference type="Gene3D" id="3.30.70.100">
    <property type="match status" value="1"/>
</dbReference>
<dbReference type="EMBL" id="JBIRXV010000008">
    <property type="protein sequence ID" value="MFI2324626.1"/>
    <property type="molecule type" value="Genomic_DNA"/>
</dbReference>